<keyword evidence="19" id="KW-1185">Reference proteome</keyword>
<dbReference type="GO" id="GO:0008763">
    <property type="term" value="F:UDP-N-acetylmuramate-L-alanine ligase activity"/>
    <property type="evidence" value="ECO:0007669"/>
    <property type="project" value="UniProtKB-EC"/>
</dbReference>
<dbReference type="HAMAP" id="MF_00046">
    <property type="entry name" value="MurC"/>
    <property type="match status" value="1"/>
</dbReference>
<evidence type="ECO:0000313" key="19">
    <source>
        <dbReference type="Proteomes" id="UP000031883"/>
    </source>
</evidence>
<evidence type="ECO:0000256" key="9">
    <source>
        <dbReference type="ARBA" id="ARBA00022960"/>
    </source>
</evidence>
<keyword evidence="4 14" id="KW-0963">Cytoplasm</keyword>
<feature type="domain" description="Mur ligase C-terminal" evidence="16">
    <location>
        <begin position="388"/>
        <end position="511"/>
    </location>
</feature>
<gene>
    <name evidence="14 18" type="primary">murC</name>
    <name evidence="18" type="ORF">CH54_1778</name>
</gene>
<keyword evidence="12 14" id="KW-0961">Cell wall biogenesis/degradation</keyword>
<dbReference type="Pfam" id="PF01225">
    <property type="entry name" value="Mur_ligase"/>
    <property type="match status" value="1"/>
</dbReference>
<feature type="binding site" evidence="14">
    <location>
        <begin position="171"/>
        <end position="177"/>
    </location>
    <ligand>
        <name>ATP</name>
        <dbReference type="ChEBI" id="CHEBI:30616"/>
    </ligand>
</feature>
<evidence type="ECO:0000259" key="17">
    <source>
        <dbReference type="Pfam" id="PF08245"/>
    </source>
</evidence>
<evidence type="ECO:0000256" key="7">
    <source>
        <dbReference type="ARBA" id="ARBA00022741"/>
    </source>
</evidence>
<dbReference type="Proteomes" id="UP000031883">
    <property type="component" value="Chromosome"/>
</dbReference>
<evidence type="ECO:0000256" key="6">
    <source>
        <dbReference type="ARBA" id="ARBA00022618"/>
    </source>
</evidence>
<evidence type="ECO:0000259" key="15">
    <source>
        <dbReference type="Pfam" id="PF01225"/>
    </source>
</evidence>
<keyword evidence="6 14" id="KW-0132">Cell division</keyword>
<dbReference type="SUPFAM" id="SSF53244">
    <property type="entry name" value="MurD-like peptide ligases, peptide-binding domain"/>
    <property type="match status" value="1"/>
</dbReference>
<dbReference type="Pfam" id="PF08245">
    <property type="entry name" value="Mur_ligase_M"/>
    <property type="match status" value="1"/>
</dbReference>
<dbReference type="InterPro" id="IPR036565">
    <property type="entry name" value="Mur-like_cat_sf"/>
</dbReference>
<sequence length="536" mass="58663">MPLSEWPPKWSLPVSDTEKIVTKKIVIARIYAGCEYVTDKKVKKNVNTQQLAKLRTIVPEMRRVRHIHFVGIGGAGMGGIAEVLANEGYQISGSDLAPNPVTQHLASLGAQIYFHHRPENVLDASVVVVSTAISADNPEIVAAREARIPVIRRAEMLAELMRYRHGIAVAGTHGKTTTTAMVSSIYAEAGLDPTFVNGGLVKAAGTHARLGSSRYLIAEADESDASFLHLQPMVAIVTNIEADHMDTYQGDFENLKQTFINFLHNLPFYGRAVMCIDDPVVRELLPRVGRHITTYGFSDDADVQIASYRQEGPQGHFTLKRQDKPLMTVTLNAPGRHNALNAAAAVAVATEEGIEDDDILRALVGFQGTGRRFDFLGNFPLAPVNGKEGSVMLVDDYGHHPTEVDATVKAARAGWPDKRIVMVFQPHRYTRTRDLYDDFANVLSQVDVLLMLDVYAAGEPPIPGADSRSLCRTIRNRGKLDPILVSDSDTVPEVLAQVLNGDDLILVQGAGNIGKIARKLAELKLQPQTKDEEHHG</sequence>
<evidence type="ECO:0000256" key="2">
    <source>
        <dbReference type="ARBA" id="ARBA00004752"/>
    </source>
</evidence>
<comment type="function">
    <text evidence="14">Cell wall formation.</text>
</comment>
<dbReference type="PANTHER" id="PTHR43445">
    <property type="entry name" value="UDP-N-ACETYLMURAMATE--L-ALANINE LIGASE-RELATED"/>
    <property type="match status" value="1"/>
</dbReference>
<keyword evidence="9 14" id="KW-0133">Cell shape</keyword>
<comment type="subcellular location">
    <subcellularLocation>
        <location evidence="1 14">Cytoplasm</location>
    </subcellularLocation>
</comment>
<protein>
    <recommendedName>
        <fullName evidence="3 14">UDP-N-acetylmuramate--L-alanine ligase</fullName>
        <ecNumber evidence="3 14">6.3.2.8</ecNumber>
    </recommendedName>
    <alternativeName>
        <fullName evidence="14">UDP-N-acetylmuramoyl-L-alanine synthetase</fullName>
    </alternativeName>
</protein>
<evidence type="ECO:0000256" key="12">
    <source>
        <dbReference type="ARBA" id="ARBA00023316"/>
    </source>
</evidence>
<dbReference type="InterPro" id="IPR004101">
    <property type="entry name" value="Mur_ligase_C"/>
</dbReference>
<evidence type="ECO:0000256" key="8">
    <source>
        <dbReference type="ARBA" id="ARBA00022840"/>
    </source>
</evidence>
<dbReference type="EC" id="6.3.2.8" evidence="3 14"/>
<evidence type="ECO:0000313" key="18">
    <source>
        <dbReference type="EMBL" id="AJJ36516.1"/>
    </source>
</evidence>
<name>A0ABN4FI58_9GAMM</name>
<evidence type="ECO:0000256" key="4">
    <source>
        <dbReference type="ARBA" id="ARBA00022490"/>
    </source>
</evidence>
<keyword evidence="10 14" id="KW-0573">Peptidoglycan synthesis</keyword>
<organism evidence="18 19">
    <name type="scientific">Yersinia rochesterensis</name>
    <dbReference type="NCBI Taxonomy" id="1604335"/>
    <lineage>
        <taxon>Bacteria</taxon>
        <taxon>Pseudomonadati</taxon>
        <taxon>Pseudomonadota</taxon>
        <taxon>Gammaproteobacteria</taxon>
        <taxon>Enterobacterales</taxon>
        <taxon>Yersiniaceae</taxon>
        <taxon>Yersinia</taxon>
    </lineage>
</organism>
<accession>A0ABN4FI58</accession>
<feature type="domain" description="Mur ligase N-terminal catalytic" evidence="15">
    <location>
        <begin position="66"/>
        <end position="164"/>
    </location>
</feature>
<dbReference type="SUPFAM" id="SSF53623">
    <property type="entry name" value="MurD-like peptide ligases, catalytic domain"/>
    <property type="match status" value="1"/>
</dbReference>
<dbReference type="NCBIfam" id="TIGR01082">
    <property type="entry name" value="murC"/>
    <property type="match status" value="1"/>
</dbReference>
<reference evidence="18 19" key="1">
    <citation type="journal article" date="2015" name="Genome Announc.">
        <title>Thirty-Two Complete Genome Assemblies of Nine Yersinia Species, Including Y. pestis, Y. pseudotuberculosis, and Y. enterocolitica.</title>
        <authorList>
            <person name="Johnson S.L."/>
            <person name="Daligault H.E."/>
            <person name="Davenport K.W."/>
            <person name="Jaissle J."/>
            <person name="Frey K.G."/>
            <person name="Ladner J.T."/>
            <person name="Broomall S.M."/>
            <person name="Bishop-Lilly K.A."/>
            <person name="Bruce D.C."/>
            <person name="Coyne S.R."/>
            <person name="Gibbons H.S."/>
            <person name="Lo C.C."/>
            <person name="Munk A.C."/>
            <person name="Rosenzweig C.N."/>
            <person name="Koroleva G.I."/>
            <person name="Palacios G.F."/>
            <person name="Redden C.L."/>
            <person name="Xu Y."/>
            <person name="Minogue T.D."/>
            <person name="Chain P.S."/>
        </authorList>
    </citation>
    <scope>NUCLEOTIDE SEQUENCE [LARGE SCALE GENOMIC DNA]</scope>
    <source>
        <strain evidence="18 19">Y231</strain>
    </source>
</reference>
<dbReference type="Pfam" id="PF02875">
    <property type="entry name" value="Mur_ligase_C"/>
    <property type="match status" value="1"/>
</dbReference>
<evidence type="ECO:0000259" key="16">
    <source>
        <dbReference type="Pfam" id="PF02875"/>
    </source>
</evidence>
<dbReference type="PANTHER" id="PTHR43445:SF3">
    <property type="entry name" value="UDP-N-ACETYLMURAMATE--L-ALANINE LIGASE"/>
    <property type="match status" value="1"/>
</dbReference>
<proteinExistence type="inferred from homology"/>
<evidence type="ECO:0000256" key="5">
    <source>
        <dbReference type="ARBA" id="ARBA00022598"/>
    </source>
</evidence>
<evidence type="ECO:0000256" key="10">
    <source>
        <dbReference type="ARBA" id="ARBA00022984"/>
    </source>
</evidence>
<evidence type="ECO:0000256" key="13">
    <source>
        <dbReference type="ARBA" id="ARBA00047833"/>
    </source>
</evidence>
<dbReference type="InterPro" id="IPR000713">
    <property type="entry name" value="Mur_ligase_N"/>
</dbReference>
<keyword evidence="11 14" id="KW-0131">Cell cycle</keyword>
<evidence type="ECO:0000256" key="1">
    <source>
        <dbReference type="ARBA" id="ARBA00004496"/>
    </source>
</evidence>
<dbReference type="Gene3D" id="3.40.1190.10">
    <property type="entry name" value="Mur-like, catalytic domain"/>
    <property type="match status" value="1"/>
</dbReference>
<dbReference type="EMBL" id="CP009997">
    <property type="protein sequence ID" value="AJJ36516.1"/>
    <property type="molecule type" value="Genomic_DNA"/>
</dbReference>
<evidence type="ECO:0000256" key="14">
    <source>
        <dbReference type="HAMAP-Rule" id="MF_00046"/>
    </source>
</evidence>
<dbReference type="Gene3D" id="3.40.50.720">
    <property type="entry name" value="NAD(P)-binding Rossmann-like Domain"/>
    <property type="match status" value="1"/>
</dbReference>
<keyword evidence="7 14" id="KW-0547">Nucleotide-binding</keyword>
<dbReference type="InterPro" id="IPR005758">
    <property type="entry name" value="UDP-N-AcMur_Ala_ligase_MurC"/>
</dbReference>
<dbReference type="InterPro" id="IPR013221">
    <property type="entry name" value="Mur_ligase_cen"/>
</dbReference>
<dbReference type="InterPro" id="IPR036615">
    <property type="entry name" value="Mur_ligase_C_dom_sf"/>
</dbReference>
<keyword evidence="8 14" id="KW-0067">ATP-binding</keyword>
<dbReference type="SUPFAM" id="SSF51984">
    <property type="entry name" value="MurCD N-terminal domain"/>
    <property type="match status" value="1"/>
</dbReference>
<evidence type="ECO:0000256" key="3">
    <source>
        <dbReference type="ARBA" id="ARBA00012211"/>
    </source>
</evidence>
<evidence type="ECO:0000256" key="11">
    <source>
        <dbReference type="ARBA" id="ARBA00023306"/>
    </source>
</evidence>
<comment type="pathway">
    <text evidence="2 14">Cell wall biogenesis; peptidoglycan biosynthesis.</text>
</comment>
<feature type="domain" description="Mur ligase central" evidence="17">
    <location>
        <begin position="169"/>
        <end position="349"/>
    </location>
</feature>
<dbReference type="Gene3D" id="3.90.190.20">
    <property type="entry name" value="Mur ligase, C-terminal domain"/>
    <property type="match status" value="1"/>
</dbReference>
<dbReference type="InterPro" id="IPR050061">
    <property type="entry name" value="MurCDEF_pg_biosynth"/>
</dbReference>
<keyword evidence="5 14" id="KW-0436">Ligase</keyword>
<comment type="catalytic activity">
    <reaction evidence="13 14">
        <text>UDP-N-acetyl-alpha-D-muramate + L-alanine + ATP = UDP-N-acetyl-alpha-D-muramoyl-L-alanine + ADP + phosphate + H(+)</text>
        <dbReference type="Rhea" id="RHEA:23372"/>
        <dbReference type="ChEBI" id="CHEBI:15378"/>
        <dbReference type="ChEBI" id="CHEBI:30616"/>
        <dbReference type="ChEBI" id="CHEBI:43474"/>
        <dbReference type="ChEBI" id="CHEBI:57972"/>
        <dbReference type="ChEBI" id="CHEBI:70757"/>
        <dbReference type="ChEBI" id="CHEBI:83898"/>
        <dbReference type="ChEBI" id="CHEBI:456216"/>
        <dbReference type="EC" id="6.3.2.8"/>
    </reaction>
</comment>
<comment type="similarity">
    <text evidence="14">Belongs to the MurCDEF family.</text>
</comment>